<evidence type="ECO:0000256" key="1">
    <source>
        <dbReference type="SAM" id="SignalP"/>
    </source>
</evidence>
<protein>
    <recommendedName>
        <fullName evidence="4">Ig-like domain-containing protein</fullName>
    </recommendedName>
</protein>
<dbReference type="AlphaFoldDB" id="A0AA88Y1W9"/>
<evidence type="ECO:0000313" key="3">
    <source>
        <dbReference type="Proteomes" id="UP001186944"/>
    </source>
</evidence>
<keyword evidence="1" id="KW-0732">Signal</keyword>
<feature type="signal peptide" evidence="1">
    <location>
        <begin position="1"/>
        <end position="18"/>
    </location>
</feature>
<proteinExistence type="predicted"/>
<evidence type="ECO:0000313" key="2">
    <source>
        <dbReference type="EMBL" id="KAK3087678.1"/>
    </source>
</evidence>
<name>A0AA88Y1W9_PINIB</name>
<dbReference type="Proteomes" id="UP001186944">
    <property type="component" value="Unassembled WGS sequence"/>
</dbReference>
<comment type="caution">
    <text evidence="2">The sequence shown here is derived from an EMBL/GenBank/DDBJ whole genome shotgun (WGS) entry which is preliminary data.</text>
</comment>
<keyword evidence="3" id="KW-1185">Reference proteome</keyword>
<feature type="chain" id="PRO_5041727231" description="Ig-like domain-containing protein" evidence="1">
    <location>
        <begin position="19"/>
        <end position="471"/>
    </location>
</feature>
<dbReference type="InterPro" id="IPR013783">
    <property type="entry name" value="Ig-like_fold"/>
</dbReference>
<evidence type="ECO:0008006" key="4">
    <source>
        <dbReference type="Google" id="ProtNLM"/>
    </source>
</evidence>
<sequence>MNILLILLTISSFEVHSATDLEDFGFNLLKLKRKWVKNHLEITAEIEAPNDAEFLWSFGFDRFPVLGNDRFSSVESLQRNGKLTTRLHTTLVNEGFINLKVWTFTSYYKAFEIIIRNKKENVVRRYTNRCKYSAPKHLRNRDDSTIQVKFDCGIYKGQDLSNISTGVFYRAEAMSKSGLKGRYIDSWVSKDRESFISGRKSYVTKTVKQNNTWIDDQGGILGMFKMIQPASYRDKGPLFSMRHIIEDDKSFDGRRDNPFLPGVFSNVYFTVNTATLLASRRQAYIYCRAIGYKIPGVQVYKQTENGSLVTLSHPKIVLDTKFSRSLHYVINYPTAEDAGSYVCVATVDGQEQRFNVTTYFEPPLSPEIIEEESGRVFRYYEENIKLKVKVPEDLNMTCYIGSKFGKKIDSKSLRFTKRQKDLTLIIDFYVKWPKPWEWSSNQRKNVFCQAKNIYGEDWIKINEKRRLPKIS</sequence>
<dbReference type="CDD" id="cd00096">
    <property type="entry name" value="Ig"/>
    <property type="match status" value="1"/>
</dbReference>
<organism evidence="2 3">
    <name type="scientific">Pinctada imbricata</name>
    <name type="common">Atlantic pearl-oyster</name>
    <name type="synonym">Pinctada martensii</name>
    <dbReference type="NCBI Taxonomy" id="66713"/>
    <lineage>
        <taxon>Eukaryota</taxon>
        <taxon>Metazoa</taxon>
        <taxon>Spiralia</taxon>
        <taxon>Lophotrochozoa</taxon>
        <taxon>Mollusca</taxon>
        <taxon>Bivalvia</taxon>
        <taxon>Autobranchia</taxon>
        <taxon>Pteriomorphia</taxon>
        <taxon>Pterioida</taxon>
        <taxon>Pterioidea</taxon>
        <taxon>Pteriidae</taxon>
        <taxon>Pinctada</taxon>
    </lineage>
</organism>
<dbReference type="SUPFAM" id="SSF48726">
    <property type="entry name" value="Immunoglobulin"/>
    <property type="match status" value="1"/>
</dbReference>
<reference evidence="2" key="1">
    <citation type="submission" date="2019-08" db="EMBL/GenBank/DDBJ databases">
        <title>The improved chromosome-level genome for the pearl oyster Pinctada fucata martensii using PacBio sequencing and Hi-C.</title>
        <authorList>
            <person name="Zheng Z."/>
        </authorList>
    </citation>
    <scope>NUCLEOTIDE SEQUENCE</scope>
    <source>
        <strain evidence="2">ZZ-2019</strain>
        <tissue evidence="2">Adductor muscle</tissue>
    </source>
</reference>
<dbReference type="Gene3D" id="2.60.40.10">
    <property type="entry name" value="Immunoglobulins"/>
    <property type="match status" value="1"/>
</dbReference>
<accession>A0AA88Y1W9</accession>
<gene>
    <name evidence="2" type="ORF">FSP39_009039</name>
</gene>
<dbReference type="InterPro" id="IPR036179">
    <property type="entry name" value="Ig-like_dom_sf"/>
</dbReference>
<dbReference type="EMBL" id="VSWD01000011">
    <property type="protein sequence ID" value="KAK3087678.1"/>
    <property type="molecule type" value="Genomic_DNA"/>
</dbReference>